<sequence length="119" mass="11682">MPALTRVLGAVTAAYSATIIVAPRVLAKPCGLTTPAGGVTADVRTLIAGIGARDAAIGLAMVFAPEGRPLRVALAARVASDAADAVVFGTGLPDRSARAKVAAFAAGWAALCAASALVK</sequence>
<proteinExistence type="predicted"/>
<keyword evidence="2" id="KW-1185">Reference proteome</keyword>
<dbReference type="RefSeq" id="WP_091310020.1">
    <property type="nucleotide sequence ID" value="NZ_FNSO01000004.1"/>
</dbReference>
<evidence type="ECO:0000313" key="2">
    <source>
        <dbReference type="Proteomes" id="UP000199622"/>
    </source>
</evidence>
<reference evidence="2" key="1">
    <citation type="submission" date="2016-10" db="EMBL/GenBank/DDBJ databases">
        <authorList>
            <person name="Varghese N."/>
            <person name="Submissions S."/>
        </authorList>
    </citation>
    <scope>NUCLEOTIDE SEQUENCE [LARGE SCALE GENOMIC DNA]</scope>
    <source>
        <strain evidence="2">DSM 44544</strain>
    </source>
</reference>
<dbReference type="OrthoDB" id="3436761at2"/>
<gene>
    <name evidence="1" type="ORF">SAMN04489727_4272</name>
</gene>
<dbReference type="AlphaFoldDB" id="A0A1H4TN85"/>
<organism evidence="1 2">
    <name type="scientific">Amycolatopsis tolypomycina</name>
    <dbReference type="NCBI Taxonomy" id="208445"/>
    <lineage>
        <taxon>Bacteria</taxon>
        <taxon>Bacillati</taxon>
        <taxon>Actinomycetota</taxon>
        <taxon>Actinomycetes</taxon>
        <taxon>Pseudonocardiales</taxon>
        <taxon>Pseudonocardiaceae</taxon>
        <taxon>Amycolatopsis</taxon>
    </lineage>
</organism>
<dbReference type="STRING" id="208445.SAMN04489727_4272"/>
<dbReference type="EMBL" id="FNSO01000004">
    <property type="protein sequence ID" value="SEC57859.1"/>
    <property type="molecule type" value="Genomic_DNA"/>
</dbReference>
<protein>
    <submittedName>
        <fullName evidence="1">Uncharacterized protein</fullName>
    </submittedName>
</protein>
<dbReference type="Proteomes" id="UP000199622">
    <property type="component" value="Unassembled WGS sequence"/>
</dbReference>
<evidence type="ECO:0000313" key="1">
    <source>
        <dbReference type="EMBL" id="SEC57859.1"/>
    </source>
</evidence>
<name>A0A1H4TN85_9PSEU</name>
<accession>A0A1H4TN85</accession>